<dbReference type="STRING" id="1859473.BG261_05435"/>
<name>A0A1E8GKQ5_9LACT</name>
<dbReference type="OrthoDB" id="9800801at2"/>
<keyword evidence="3" id="KW-1185">Reference proteome</keyword>
<dbReference type="RefSeq" id="WP_070792765.1">
    <property type="nucleotide sequence ID" value="NZ_MKIR01000023.1"/>
</dbReference>
<sequence length="447" mass="50953">MDIQKMKLADLKPAKYNPRIELVPGMEEYEKLKKSIEEFGFVDPPIYNKQTGNLVGGHQRVSVAKSLGLYDEIEVSIVDLPLEKEKALNVALNKISGDWENDKLKELLDSLSDDDFELTGFSEEEFEELLSNLDEVETLADKVKNNPIDSNLFDTFLFPPFSYLDTKTKRWIDRKRMWKSLGIKSEVGREDNLVFSENLKATGLEGTSIFDPVLCELGYLWFTPGEGSKIFDPFAGGSVRGVVASKLGHEYTGIDLRSEQVDANYNNAKEMGIDNINWYCDDSKNMNKYIEDGTQDLVFTCPPYFDLEVYSDNEADISNMEYDQFVEIYTDILIKAAKKLKNNRFAVVTISDVRDSKGFYRDLTGVTKRAFAKEGLYFYNDMILLNTAGSAALRARRSMNNRKVVRIHQNVLVFYKGDPKEISNQFGVLETSEDELENLLLSLEHSE</sequence>
<dbReference type="InterPro" id="IPR036086">
    <property type="entry name" value="ParB/Sulfiredoxin_sf"/>
</dbReference>
<dbReference type="Proteomes" id="UP000178622">
    <property type="component" value="Unassembled WGS sequence"/>
</dbReference>
<dbReference type="EMBL" id="MKIR01000023">
    <property type="protein sequence ID" value="OFI48832.1"/>
    <property type="molecule type" value="Genomic_DNA"/>
</dbReference>
<protein>
    <submittedName>
        <fullName evidence="2">Chromosome partitioning protein ParB</fullName>
    </submittedName>
</protein>
<comment type="caution">
    <text evidence="2">The sequence shown here is derived from an EMBL/GenBank/DDBJ whole genome shotgun (WGS) entry which is preliminary data.</text>
</comment>
<dbReference type="AlphaFoldDB" id="A0A1E8GKQ5"/>
<dbReference type="SMART" id="SM00470">
    <property type="entry name" value="ParB"/>
    <property type="match status" value="1"/>
</dbReference>
<dbReference type="CDD" id="cd16401">
    <property type="entry name" value="ParB_N_like_MT"/>
    <property type="match status" value="1"/>
</dbReference>
<evidence type="ECO:0000313" key="2">
    <source>
        <dbReference type="EMBL" id="OFI48832.1"/>
    </source>
</evidence>
<evidence type="ECO:0000313" key="3">
    <source>
        <dbReference type="Proteomes" id="UP000178622"/>
    </source>
</evidence>
<dbReference type="SUPFAM" id="SSF53335">
    <property type="entry name" value="S-adenosyl-L-methionine-dependent methyltransferases"/>
    <property type="match status" value="1"/>
</dbReference>
<organism evidence="2 3">
    <name type="scientific">Floricoccus tropicus</name>
    <dbReference type="NCBI Taxonomy" id="1859473"/>
    <lineage>
        <taxon>Bacteria</taxon>
        <taxon>Bacillati</taxon>
        <taxon>Bacillota</taxon>
        <taxon>Bacilli</taxon>
        <taxon>Lactobacillales</taxon>
        <taxon>Streptococcaceae</taxon>
        <taxon>Floricoccus</taxon>
    </lineage>
</organism>
<dbReference type="CDD" id="cd02440">
    <property type="entry name" value="AdoMet_MTases"/>
    <property type="match status" value="1"/>
</dbReference>
<dbReference type="Gene3D" id="3.90.1530.10">
    <property type="entry name" value="Conserved hypothetical protein from pyrococcus furiosus pfu- 392566-001, ParB domain"/>
    <property type="match status" value="1"/>
</dbReference>
<dbReference type="Gene3D" id="3.40.50.150">
    <property type="entry name" value="Vaccinia Virus protein VP39"/>
    <property type="match status" value="1"/>
</dbReference>
<gene>
    <name evidence="2" type="ORF">BG261_05435</name>
</gene>
<accession>A0A1E8GKQ5</accession>
<reference evidence="3" key="1">
    <citation type="submission" date="2016-09" db="EMBL/GenBank/DDBJ databases">
        <title>Draft genome sequence of a novel species of the family Streptococcaceae isolated from flowers.</title>
        <authorList>
            <person name="Chuah L.-O."/>
            <person name="Yap K.-P."/>
            <person name="Thong K.L."/>
            <person name="Liong M.T."/>
            <person name="Ahmad R."/>
            <person name="Rusul G."/>
        </authorList>
    </citation>
    <scope>NUCLEOTIDE SEQUENCE [LARGE SCALE GENOMIC DNA]</scope>
    <source>
        <strain evidence="3">DF1</strain>
    </source>
</reference>
<proteinExistence type="predicted"/>
<evidence type="ECO:0000259" key="1">
    <source>
        <dbReference type="SMART" id="SM00470"/>
    </source>
</evidence>
<dbReference type="InterPro" id="IPR003115">
    <property type="entry name" value="ParB_N"/>
</dbReference>
<dbReference type="InterPro" id="IPR029063">
    <property type="entry name" value="SAM-dependent_MTases_sf"/>
</dbReference>
<feature type="domain" description="ParB-like N-terminal" evidence="1">
    <location>
        <begin position="4"/>
        <end position="94"/>
    </location>
</feature>
<dbReference type="Pfam" id="PF02195">
    <property type="entry name" value="ParB_N"/>
    <property type="match status" value="1"/>
</dbReference>
<dbReference type="SUPFAM" id="SSF110849">
    <property type="entry name" value="ParB/Sulfiredoxin"/>
    <property type="match status" value="1"/>
</dbReference>